<reference evidence="11 12" key="1">
    <citation type="submission" date="2020-12" db="EMBL/GenBank/DDBJ databases">
        <title>Draft genome sequence of the commensal strain Corynebacterium tuberculostearicum MFP09/CIP 102622 isolated from human skin.</title>
        <authorList>
            <person name="Boukerb A.M."/>
            <person name="Janvier X."/>
            <person name="Feuilloley M.G.J."/>
            <person name="Groboillot A."/>
        </authorList>
    </citation>
    <scope>NUCLEOTIDE SEQUENCE [LARGE SCALE GENOMIC DNA]</scope>
    <source>
        <strain evidence="11 12">CIP 102622</strain>
    </source>
</reference>
<dbReference type="Proteomes" id="UP000603369">
    <property type="component" value="Unassembled WGS sequence"/>
</dbReference>
<dbReference type="InterPro" id="IPR051537">
    <property type="entry name" value="DNA_Adenine_Mtase"/>
</dbReference>
<evidence type="ECO:0000256" key="7">
    <source>
        <dbReference type="ARBA" id="ARBA00047942"/>
    </source>
</evidence>
<evidence type="ECO:0000256" key="3">
    <source>
        <dbReference type="ARBA" id="ARBA00022603"/>
    </source>
</evidence>
<keyword evidence="8" id="KW-0175">Coiled coil</keyword>
<dbReference type="Pfam" id="PF02384">
    <property type="entry name" value="N6_Mtase"/>
    <property type="match status" value="1"/>
</dbReference>
<dbReference type="AlphaFoldDB" id="A0A8I1HW77"/>
<dbReference type="InterPro" id="IPR002052">
    <property type="entry name" value="DNA_methylase_N6_adenine_CS"/>
</dbReference>
<feature type="domain" description="N6 adenine-specific DNA methyltransferase N-terminal" evidence="10">
    <location>
        <begin position="6"/>
        <end position="151"/>
    </location>
</feature>
<evidence type="ECO:0000256" key="5">
    <source>
        <dbReference type="ARBA" id="ARBA00022691"/>
    </source>
</evidence>
<keyword evidence="3 11" id="KW-0489">Methyltransferase</keyword>
<dbReference type="InterPro" id="IPR029063">
    <property type="entry name" value="SAM-dependent_MTases_sf"/>
</dbReference>
<dbReference type="GO" id="GO:0032259">
    <property type="term" value="P:methylation"/>
    <property type="evidence" value="ECO:0007669"/>
    <property type="project" value="UniProtKB-KW"/>
</dbReference>
<dbReference type="GO" id="GO:0009307">
    <property type="term" value="P:DNA restriction-modification system"/>
    <property type="evidence" value="ECO:0007669"/>
    <property type="project" value="UniProtKB-KW"/>
</dbReference>
<dbReference type="RefSeq" id="WP_023016438.1">
    <property type="nucleotide sequence ID" value="NZ_JAEHFL010000015.1"/>
</dbReference>
<dbReference type="EC" id="2.1.1.72" evidence="2"/>
<organism evidence="11 12">
    <name type="scientific">Corynebacterium tuberculostearicum</name>
    <dbReference type="NCBI Taxonomy" id="38304"/>
    <lineage>
        <taxon>Bacteria</taxon>
        <taxon>Bacillati</taxon>
        <taxon>Actinomycetota</taxon>
        <taxon>Actinomycetes</taxon>
        <taxon>Mycobacteriales</taxon>
        <taxon>Corynebacteriaceae</taxon>
        <taxon>Corynebacterium</taxon>
    </lineage>
</organism>
<evidence type="ECO:0000259" key="9">
    <source>
        <dbReference type="Pfam" id="PF02384"/>
    </source>
</evidence>
<dbReference type="PRINTS" id="PR00507">
    <property type="entry name" value="N12N6MTFRASE"/>
</dbReference>
<dbReference type="PANTHER" id="PTHR42933:SF1">
    <property type="entry name" value="SITE-SPECIFIC DNA-METHYLTRANSFERASE (ADENINE-SPECIFIC)"/>
    <property type="match status" value="1"/>
</dbReference>
<feature type="domain" description="DNA methylase adenine-specific" evidence="9">
    <location>
        <begin position="163"/>
        <end position="476"/>
    </location>
</feature>
<dbReference type="PROSITE" id="PS00092">
    <property type="entry name" value="N6_MTASE"/>
    <property type="match status" value="1"/>
</dbReference>
<dbReference type="GO" id="GO:0008170">
    <property type="term" value="F:N-methyltransferase activity"/>
    <property type="evidence" value="ECO:0007669"/>
    <property type="project" value="InterPro"/>
</dbReference>
<evidence type="ECO:0000313" key="12">
    <source>
        <dbReference type="Proteomes" id="UP000603369"/>
    </source>
</evidence>
<evidence type="ECO:0000313" key="11">
    <source>
        <dbReference type="EMBL" id="MBK3428800.1"/>
    </source>
</evidence>
<comment type="caution">
    <text evidence="11">The sequence shown here is derived from an EMBL/GenBank/DDBJ whole genome shotgun (WGS) entry which is preliminary data.</text>
</comment>
<dbReference type="InterPro" id="IPR022749">
    <property type="entry name" value="D12N6_MeTrfase_N"/>
</dbReference>
<dbReference type="InterPro" id="IPR003356">
    <property type="entry name" value="DNA_methylase_A-5"/>
</dbReference>
<dbReference type="InterPro" id="IPR038333">
    <property type="entry name" value="T1MK-like_N_sf"/>
</dbReference>
<dbReference type="NCBIfam" id="TIGR00497">
    <property type="entry name" value="hsdM"/>
    <property type="match status" value="1"/>
</dbReference>
<dbReference type="PANTHER" id="PTHR42933">
    <property type="entry name" value="SLR6095 PROTEIN"/>
    <property type="match status" value="1"/>
</dbReference>
<dbReference type="GO" id="GO:0009007">
    <property type="term" value="F:site-specific DNA-methyltransferase (adenine-specific) activity"/>
    <property type="evidence" value="ECO:0007669"/>
    <property type="project" value="UniProtKB-EC"/>
</dbReference>
<dbReference type="Gene3D" id="1.20.1260.30">
    <property type="match status" value="1"/>
</dbReference>
<comment type="similarity">
    <text evidence="1">Belongs to the N(4)/N(6)-methyltransferase family.</text>
</comment>
<name>A0A8I1HW77_9CORY</name>
<keyword evidence="12" id="KW-1185">Reference proteome</keyword>
<evidence type="ECO:0000256" key="8">
    <source>
        <dbReference type="SAM" id="Coils"/>
    </source>
</evidence>
<protein>
    <recommendedName>
        <fullName evidence="2">site-specific DNA-methyltransferase (adenine-specific)</fullName>
        <ecNumber evidence="2">2.1.1.72</ecNumber>
    </recommendedName>
</protein>
<evidence type="ECO:0000259" key="10">
    <source>
        <dbReference type="Pfam" id="PF12161"/>
    </source>
</evidence>
<dbReference type="Pfam" id="PF12161">
    <property type="entry name" value="HsdM_N"/>
    <property type="match status" value="1"/>
</dbReference>
<dbReference type="SUPFAM" id="SSF53335">
    <property type="entry name" value="S-adenosyl-L-methionine-dependent methyltransferases"/>
    <property type="match status" value="1"/>
</dbReference>
<accession>A0A8I1HW77</accession>
<keyword evidence="4 11" id="KW-0808">Transferase</keyword>
<sequence>MNKQELASLIWESANNMRSKIEANEYKDYILGFIFYKFLSDQVEQFMLNNDAEPEDLPDTLVETDTDTVALVRNNLGYFLTYENLYSTWRDLDNDFSIAHVREGLATFKRNIAPERKHVFDGILNTLDTSLSKLGTTDAARTSAIKKLLDLIDDIPTDGKQGYDVLGYIYEYLIEKFAANAGKKAGEFYTPHEVSLIMSNIVADHLKGRDEIQIYDPTSGSGSLLLNIGHAVAKRMGDPDRIKYFAQELRENTYNLTRMNLVMRGVKADNIVARNGDSLAHDWPMFDEADPVQTYKPLYVDAVVSNPPYSQKWEPEGNEADPRFARFGLAPKTKADYAFMLHELFHVKPDGILTVVLPHGVLFRGGSEADIRRNLIEANHIDAIIGLPSNIFYGTGIATVIMVLKQERDRDDVLFIDASQGFIKQGKYNHLRARDIQRIVDAVHNRVDVPHFARVVTRDEIRANDHNLNIPRYVSATLPPESVDLYATMHGGIPTSEIDTLEHYWTALPGLREALFTEKTEGYAELKTTNLRETIDQHPAAQALRDQVGAVLSDLPEKLHALLVDGAATVPITTTEDQLKANLFDRLDRVPLVDAYEGYQVLHDSWVKTAGDLEIIQTEGLDAVRVNDPVMEWKTKEKKKVYVQVGWDGRVAPNELVQTFYLPQQKDQVTQLSRDVDTAVSELTQLVEDLSEDDKTDLAEVLNDKQDAFKKTELNKAIKDLPKLAKGETWPEGSTEAAMLSAKALIAQRDQLKKNLKTAQEQLEKDTHATIEALTDVQVDEVLTAKWITALMGDLREIPGHVLAGLSARVQALHDKYAVALTDLDVQVRETEQELAGLLSGLTGNAADMQALAALQELLGGGRDA</sequence>
<keyword evidence="6" id="KW-0680">Restriction system</keyword>
<evidence type="ECO:0000256" key="2">
    <source>
        <dbReference type="ARBA" id="ARBA00011900"/>
    </source>
</evidence>
<gene>
    <name evidence="11" type="ORF">JDP02_09825</name>
</gene>
<feature type="coiled-coil region" evidence="8">
    <location>
        <begin position="742"/>
        <end position="769"/>
    </location>
</feature>
<dbReference type="EMBL" id="JAEHFL010000015">
    <property type="protein sequence ID" value="MBK3428800.1"/>
    <property type="molecule type" value="Genomic_DNA"/>
</dbReference>
<keyword evidence="5" id="KW-0949">S-adenosyl-L-methionine</keyword>
<dbReference type="InterPro" id="IPR004546">
    <property type="entry name" value="Restrct_endonuc_T1M"/>
</dbReference>
<dbReference type="Gene3D" id="3.40.50.150">
    <property type="entry name" value="Vaccinia Virus protein VP39"/>
    <property type="match status" value="1"/>
</dbReference>
<evidence type="ECO:0000256" key="4">
    <source>
        <dbReference type="ARBA" id="ARBA00022679"/>
    </source>
</evidence>
<comment type="catalytic activity">
    <reaction evidence="7">
        <text>a 2'-deoxyadenosine in DNA + S-adenosyl-L-methionine = an N(6)-methyl-2'-deoxyadenosine in DNA + S-adenosyl-L-homocysteine + H(+)</text>
        <dbReference type="Rhea" id="RHEA:15197"/>
        <dbReference type="Rhea" id="RHEA-COMP:12418"/>
        <dbReference type="Rhea" id="RHEA-COMP:12419"/>
        <dbReference type="ChEBI" id="CHEBI:15378"/>
        <dbReference type="ChEBI" id="CHEBI:57856"/>
        <dbReference type="ChEBI" id="CHEBI:59789"/>
        <dbReference type="ChEBI" id="CHEBI:90615"/>
        <dbReference type="ChEBI" id="CHEBI:90616"/>
        <dbReference type="EC" id="2.1.1.72"/>
    </reaction>
</comment>
<proteinExistence type="inferred from homology"/>
<evidence type="ECO:0000256" key="6">
    <source>
        <dbReference type="ARBA" id="ARBA00022747"/>
    </source>
</evidence>
<evidence type="ECO:0000256" key="1">
    <source>
        <dbReference type="ARBA" id="ARBA00006594"/>
    </source>
</evidence>
<dbReference type="GO" id="GO:0003677">
    <property type="term" value="F:DNA binding"/>
    <property type="evidence" value="ECO:0007669"/>
    <property type="project" value="InterPro"/>
</dbReference>